<evidence type="ECO:0000256" key="2">
    <source>
        <dbReference type="ARBA" id="ARBA00023015"/>
    </source>
</evidence>
<proteinExistence type="inferred from homology"/>
<dbReference type="SUPFAM" id="SSF88946">
    <property type="entry name" value="Sigma2 domain of RNA polymerase sigma factors"/>
    <property type="match status" value="1"/>
</dbReference>
<evidence type="ECO:0000256" key="1">
    <source>
        <dbReference type="ARBA" id="ARBA00010641"/>
    </source>
</evidence>
<dbReference type="PANTHER" id="PTHR43133">
    <property type="entry name" value="RNA POLYMERASE ECF-TYPE SIGMA FACTO"/>
    <property type="match status" value="1"/>
</dbReference>
<feature type="domain" description="RNA polymerase sigma-70 region 2" evidence="5">
    <location>
        <begin position="27"/>
        <end position="91"/>
    </location>
</feature>
<evidence type="ECO:0000313" key="8">
    <source>
        <dbReference type="Proteomes" id="UP001549749"/>
    </source>
</evidence>
<dbReference type="SUPFAM" id="SSF88659">
    <property type="entry name" value="Sigma3 and sigma4 domains of RNA polymerase sigma factors"/>
    <property type="match status" value="1"/>
</dbReference>
<dbReference type="InterPro" id="IPR007627">
    <property type="entry name" value="RNA_pol_sigma70_r2"/>
</dbReference>
<dbReference type="NCBIfam" id="TIGR02985">
    <property type="entry name" value="Sig70_bacteroi1"/>
    <property type="match status" value="1"/>
</dbReference>
<dbReference type="InterPro" id="IPR036388">
    <property type="entry name" value="WH-like_DNA-bd_sf"/>
</dbReference>
<dbReference type="InterPro" id="IPR014327">
    <property type="entry name" value="RNA_pol_sigma70_bacteroid"/>
</dbReference>
<evidence type="ECO:0000313" key="7">
    <source>
        <dbReference type="EMBL" id="MET6996868.1"/>
    </source>
</evidence>
<evidence type="ECO:0000256" key="4">
    <source>
        <dbReference type="ARBA" id="ARBA00023163"/>
    </source>
</evidence>
<dbReference type="InterPro" id="IPR013325">
    <property type="entry name" value="RNA_pol_sigma_r2"/>
</dbReference>
<sequence>MGTSALHRDSELIDQLKNGDETAFTQLYDQYHRAVYFYVLDYVKAPQVAEDVVHDVFMKIWEIREGLTITTSFSSYLYRICHNKAIDALQKIAKDEKLRQEVLQWIEPQVKEKEQTLQEHRAVYYERIYQEAISALSPQRQKVFLLCREQGKTYEEAAAELGISRNTVKEHMGEALHFLRNYLLQKGELAFVMIILGKIL</sequence>
<dbReference type="Gene3D" id="1.10.10.10">
    <property type="entry name" value="Winged helix-like DNA-binding domain superfamily/Winged helix DNA-binding domain"/>
    <property type="match status" value="1"/>
</dbReference>
<accession>A0ABV2T1H6</accession>
<reference evidence="7 8" key="1">
    <citation type="submission" date="2024-06" db="EMBL/GenBank/DDBJ databases">
        <title>Chitinophaga defluvii sp. nov., isolated from municipal sewage.</title>
        <authorList>
            <person name="Zhang L."/>
        </authorList>
    </citation>
    <scope>NUCLEOTIDE SEQUENCE [LARGE SCALE GENOMIC DNA]</scope>
    <source>
        <strain evidence="7 8">H8</strain>
    </source>
</reference>
<organism evidence="7 8">
    <name type="scientific">Chitinophaga defluvii</name>
    <dbReference type="NCBI Taxonomy" id="3163343"/>
    <lineage>
        <taxon>Bacteria</taxon>
        <taxon>Pseudomonadati</taxon>
        <taxon>Bacteroidota</taxon>
        <taxon>Chitinophagia</taxon>
        <taxon>Chitinophagales</taxon>
        <taxon>Chitinophagaceae</taxon>
        <taxon>Chitinophaga</taxon>
    </lineage>
</organism>
<evidence type="ECO:0000259" key="6">
    <source>
        <dbReference type="Pfam" id="PF08281"/>
    </source>
</evidence>
<evidence type="ECO:0000256" key="3">
    <source>
        <dbReference type="ARBA" id="ARBA00023082"/>
    </source>
</evidence>
<dbReference type="InterPro" id="IPR014284">
    <property type="entry name" value="RNA_pol_sigma-70_dom"/>
</dbReference>
<dbReference type="EMBL" id="JBEXAC010000001">
    <property type="protein sequence ID" value="MET6996868.1"/>
    <property type="molecule type" value="Genomic_DNA"/>
</dbReference>
<dbReference type="NCBIfam" id="TIGR02937">
    <property type="entry name" value="sigma70-ECF"/>
    <property type="match status" value="1"/>
</dbReference>
<feature type="domain" description="RNA polymerase sigma factor 70 region 4 type 2" evidence="6">
    <location>
        <begin position="128"/>
        <end position="176"/>
    </location>
</feature>
<evidence type="ECO:0000259" key="5">
    <source>
        <dbReference type="Pfam" id="PF04542"/>
    </source>
</evidence>
<name>A0ABV2T1H6_9BACT</name>
<keyword evidence="2" id="KW-0805">Transcription regulation</keyword>
<gene>
    <name evidence="7" type="ORF">ABR189_05795</name>
</gene>
<dbReference type="CDD" id="cd06171">
    <property type="entry name" value="Sigma70_r4"/>
    <property type="match status" value="1"/>
</dbReference>
<comment type="similarity">
    <text evidence="1">Belongs to the sigma-70 factor family. ECF subfamily.</text>
</comment>
<dbReference type="InterPro" id="IPR013324">
    <property type="entry name" value="RNA_pol_sigma_r3/r4-like"/>
</dbReference>
<protein>
    <submittedName>
        <fullName evidence="7">RNA polymerase sigma-70 factor</fullName>
    </submittedName>
</protein>
<comment type="caution">
    <text evidence="7">The sequence shown here is derived from an EMBL/GenBank/DDBJ whole genome shotgun (WGS) entry which is preliminary data.</text>
</comment>
<dbReference type="RefSeq" id="WP_354659509.1">
    <property type="nucleotide sequence ID" value="NZ_JBEXAC010000001.1"/>
</dbReference>
<dbReference type="PANTHER" id="PTHR43133:SF46">
    <property type="entry name" value="RNA POLYMERASE SIGMA-70 FACTOR ECF SUBFAMILY"/>
    <property type="match status" value="1"/>
</dbReference>
<keyword evidence="8" id="KW-1185">Reference proteome</keyword>
<dbReference type="InterPro" id="IPR013249">
    <property type="entry name" value="RNA_pol_sigma70_r4_t2"/>
</dbReference>
<dbReference type="InterPro" id="IPR039425">
    <property type="entry name" value="RNA_pol_sigma-70-like"/>
</dbReference>
<dbReference type="Pfam" id="PF08281">
    <property type="entry name" value="Sigma70_r4_2"/>
    <property type="match status" value="1"/>
</dbReference>
<keyword evidence="3" id="KW-0731">Sigma factor</keyword>
<dbReference type="Proteomes" id="UP001549749">
    <property type="component" value="Unassembled WGS sequence"/>
</dbReference>
<dbReference type="Pfam" id="PF04542">
    <property type="entry name" value="Sigma70_r2"/>
    <property type="match status" value="1"/>
</dbReference>
<keyword evidence="4" id="KW-0804">Transcription</keyword>
<dbReference type="Gene3D" id="1.10.1740.10">
    <property type="match status" value="1"/>
</dbReference>